<dbReference type="AlphaFoldDB" id="A0A5B6WFK1"/>
<evidence type="ECO:0000313" key="1">
    <source>
        <dbReference type="EMBL" id="KAA3479582.1"/>
    </source>
</evidence>
<dbReference type="InterPro" id="IPR043502">
    <property type="entry name" value="DNA/RNA_pol_sf"/>
</dbReference>
<comment type="caution">
    <text evidence="1">The sequence shown here is derived from an EMBL/GenBank/DDBJ whole genome shotgun (WGS) entry which is preliminary data.</text>
</comment>
<dbReference type="Proteomes" id="UP000325315">
    <property type="component" value="Unassembled WGS sequence"/>
</dbReference>
<sequence>MQVDNLLKQGCEAFLAYVINLKTRSEDISDIRTVCEFFDPGLPSDRDVQLAIKVFPSTAPVSIASYRMAPTKLKELKVQLQDLLEHDFIRPSISH</sequence>
<reference evidence="2" key="1">
    <citation type="journal article" date="2019" name="Plant Biotechnol. J.">
        <title>Genome sequencing of the Australian wild diploid species Gossypium australe highlights disease resistance and delayed gland morphogenesis.</title>
        <authorList>
            <person name="Cai Y."/>
            <person name="Cai X."/>
            <person name="Wang Q."/>
            <person name="Wang P."/>
            <person name="Zhang Y."/>
            <person name="Cai C."/>
            <person name="Xu Y."/>
            <person name="Wang K."/>
            <person name="Zhou Z."/>
            <person name="Wang C."/>
            <person name="Geng S."/>
            <person name="Li B."/>
            <person name="Dong Q."/>
            <person name="Hou Y."/>
            <person name="Wang H."/>
            <person name="Ai P."/>
            <person name="Liu Z."/>
            <person name="Yi F."/>
            <person name="Sun M."/>
            <person name="An G."/>
            <person name="Cheng J."/>
            <person name="Zhang Y."/>
            <person name="Shi Q."/>
            <person name="Xie Y."/>
            <person name="Shi X."/>
            <person name="Chang Y."/>
            <person name="Huang F."/>
            <person name="Chen Y."/>
            <person name="Hong S."/>
            <person name="Mi L."/>
            <person name="Sun Q."/>
            <person name="Zhang L."/>
            <person name="Zhou B."/>
            <person name="Peng R."/>
            <person name="Zhang X."/>
            <person name="Liu F."/>
        </authorList>
    </citation>
    <scope>NUCLEOTIDE SEQUENCE [LARGE SCALE GENOMIC DNA]</scope>
    <source>
        <strain evidence="2">cv. PA1801</strain>
    </source>
</reference>
<accession>A0A5B6WFK1</accession>
<dbReference type="OrthoDB" id="851428at2759"/>
<name>A0A5B6WFK1_9ROSI</name>
<dbReference type="InterPro" id="IPR032567">
    <property type="entry name" value="RTL1-rel"/>
</dbReference>
<protein>
    <submittedName>
        <fullName evidence="1">Pre-mrna-splicing factor slu7</fullName>
    </submittedName>
</protein>
<proteinExistence type="predicted"/>
<keyword evidence="2" id="KW-1185">Reference proteome</keyword>
<dbReference type="PANTHER" id="PTHR15503:SF45">
    <property type="entry name" value="RNA-DIRECTED DNA POLYMERASE HOMOLOG"/>
    <property type="match status" value="1"/>
</dbReference>
<dbReference type="SUPFAM" id="SSF56672">
    <property type="entry name" value="DNA/RNA polymerases"/>
    <property type="match status" value="1"/>
</dbReference>
<dbReference type="PANTHER" id="PTHR15503">
    <property type="entry name" value="LDOC1 RELATED"/>
    <property type="match status" value="1"/>
</dbReference>
<dbReference type="Gene3D" id="3.10.10.10">
    <property type="entry name" value="HIV Type 1 Reverse Transcriptase, subunit A, domain 1"/>
    <property type="match status" value="1"/>
</dbReference>
<organism evidence="1 2">
    <name type="scientific">Gossypium australe</name>
    <dbReference type="NCBI Taxonomy" id="47621"/>
    <lineage>
        <taxon>Eukaryota</taxon>
        <taxon>Viridiplantae</taxon>
        <taxon>Streptophyta</taxon>
        <taxon>Embryophyta</taxon>
        <taxon>Tracheophyta</taxon>
        <taxon>Spermatophyta</taxon>
        <taxon>Magnoliopsida</taxon>
        <taxon>eudicotyledons</taxon>
        <taxon>Gunneridae</taxon>
        <taxon>Pentapetalae</taxon>
        <taxon>rosids</taxon>
        <taxon>malvids</taxon>
        <taxon>Malvales</taxon>
        <taxon>Malvaceae</taxon>
        <taxon>Malvoideae</taxon>
        <taxon>Gossypium</taxon>
    </lineage>
</organism>
<dbReference type="EMBL" id="SMMG02000003">
    <property type="protein sequence ID" value="KAA3479582.1"/>
    <property type="molecule type" value="Genomic_DNA"/>
</dbReference>
<evidence type="ECO:0000313" key="2">
    <source>
        <dbReference type="Proteomes" id="UP000325315"/>
    </source>
</evidence>
<gene>
    <name evidence="1" type="ORF">EPI10_020080</name>
</gene>